<accession>A0A926DXH5</accession>
<evidence type="ECO:0000313" key="7">
    <source>
        <dbReference type="EMBL" id="MBC8545407.1"/>
    </source>
</evidence>
<feature type="domain" description="Transketolase N-terminal" evidence="6">
    <location>
        <begin position="13"/>
        <end position="263"/>
    </location>
</feature>
<dbReference type="CDD" id="cd02012">
    <property type="entry name" value="TPP_TK"/>
    <property type="match status" value="1"/>
</dbReference>
<dbReference type="SUPFAM" id="SSF52518">
    <property type="entry name" value="Thiamin diphosphate-binding fold (THDP-binding)"/>
    <property type="match status" value="1"/>
</dbReference>
<dbReference type="RefSeq" id="WP_249281560.1">
    <property type="nucleotide sequence ID" value="NZ_JACRST010000001.1"/>
</dbReference>
<evidence type="ECO:0000256" key="5">
    <source>
        <dbReference type="ARBA" id="ARBA00023052"/>
    </source>
</evidence>
<proteinExistence type="inferred from homology"/>
<sequence length="281" mass="30122">MDDLKRKQLQIAACKIRMGAIEGVFNAKSGHPGGSLSAADIYAYLYFAEMNVDPTDPKMEGRDRFVLSKGHCAPGLYAALALKGYFATDELKKLRHIGAMLQGHPDMKGTPGVDMSSGSLGQGISAACGMAKAAKLDGKSYRVYTLLGDGECEEGQVWEAAMFAAFNHLDNLCVIVDNNGLQIDGPVSEVVGPEPLDSKFAAFGFETIVIDGHNFDELEAAFVKARETKGKPTAIIAKTVKGKGVSFMENKVNWHGAAPNAEQYEIAMNDLKQILSGLEGK</sequence>
<comment type="caution">
    <text evidence="7">The sequence shown here is derived from an EMBL/GenBank/DDBJ whole genome shotgun (WGS) entry which is preliminary data.</text>
</comment>
<keyword evidence="4" id="KW-0479">Metal-binding</keyword>
<dbReference type="Pfam" id="PF00456">
    <property type="entry name" value="Transketolase_N"/>
    <property type="match status" value="1"/>
</dbReference>
<dbReference type="Proteomes" id="UP000653127">
    <property type="component" value="Unassembled WGS sequence"/>
</dbReference>
<evidence type="ECO:0000259" key="6">
    <source>
        <dbReference type="Pfam" id="PF00456"/>
    </source>
</evidence>
<comment type="similarity">
    <text evidence="2">Belongs to the transketolase family.</text>
</comment>
<dbReference type="Gene3D" id="3.40.50.970">
    <property type="match status" value="1"/>
</dbReference>
<keyword evidence="3" id="KW-0808">Transferase</keyword>
<dbReference type="PANTHER" id="PTHR47514:SF1">
    <property type="entry name" value="TRANSKETOLASE N-TERMINAL SECTION-RELATED"/>
    <property type="match status" value="1"/>
</dbReference>
<evidence type="ECO:0000256" key="4">
    <source>
        <dbReference type="ARBA" id="ARBA00022723"/>
    </source>
</evidence>
<name>A0A926DXH5_9FIRM</name>
<gene>
    <name evidence="7" type="ORF">H8711_00455</name>
</gene>
<dbReference type="GO" id="GO:0046872">
    <property type="term" value="F:metal ion binding"/>
    <property type="evidence" value="ECO:0007669"/>
    <property type="project" value="UniProtKB-KW"/>
</dbReference>
<dbReference type="EMBL" id="JACRST010000001">
    <property type="protein sequence ID" value="MBC8545407.1"/>
    <property type="molecule type" value="Genomic_DNA"/>
</dbReference>
<evidence type="ECO:0000313" key="8">
    <source>
        <dbReference type="Proteomes" id="UP000653127"/>
    </source>
</evidence>
<dbReference type="InterPro" id="IPR005474">
    <property type="entry name" value="Transketolase_N"/>
</dbReference>
<keyword evidence="8" id="KW-1185">Reference proteome</keyword>
<comment type="cofactor">
    <cofactor evidence="1">
        <name>thiamine diphosphate</name>
        <dbReference type="ChEBI" id="CHEBI:58937"/>
    </cofactor>
</comment>
<dbReference type="PROSITE" id="PS00801">
    <property type="entry name" value="TRANSKETOLASE_1"/>
    <property type="match status" value="1"/>
</dbReference>
<dbReference type="GO" id="GO:0016740">
    <property type="term" value="F:transferase activity"/>
    <property type="evidence" value="ECO:0007669"/>
    <property type="project" value="UniProtKB-KW"/>
</dbReference>
<reference evidence="7" key="1">
    <citation type="submission" date="2020-08" db="EMBL/GenBank/DDBJ databases">
        <title>Genome public.</title>
        <authorList>
            <person name="Liu C."/>
            <person name="Sun Q."/>
        </authorList>
    </citation>
    <scope>NUCLEOTIDE SEQUENCE</scope>
    <source>
        <strain evidence="7">NSJ-31</strain>
    </source>
</reference>
<dbReference type="InterPro" id="IPR049557">
    <property type="entry name" value="Transketolase_CS"/>
</dbReference>
<dbReference type="PANTHER" id="PTHR47514">
    <property type="entry name" value="TRANSKETOLASE N-TERMINAL SECTION-RELATED"/>
    <property type="match status" value="1"/>
</dbReference>
<protein>
    <submittedName>
        <fullName evidence="7">Transketolase</fullName>
    </submittedName>
</protein>
<dbReference type="InterPro" id="IPR029061">
    <property type="entry name" value="THDP-binding"/>
</dbReference>
<organism evidence="7 8">
    <name type="scientific">Ligaoa zhengdingensis</name>
    <dbReference type="NCBI Taxonomy" id="2763658"/>
    <lineage>
        <taxon>Bacteria</taxon>
        <taxon>Bacillati</taxon>
        <taxon>Bacillota</taxon>
        <taxon>Clostridia</taxon>
        <taxon>Eubacteriales</taxon>
        <taxon>Oscillospiraceae</taxon>
        <taxon>Ligaoa</taxon>
    </lineage>
</organism>
<evidence type="ECO:0000256" key="1">
    <source>
        <dbReference type="ARBA" id="ARBA00001964"/>
    </source>
</evidence>
<evidence type="ECO:0000256" key="2">
    <source>
        <dbReference type="ARBA" id="ARBA00007131"/>
    </source>
</evidence>
<keyword evidence="5" id="KW-0786">Thiamine pyrophosphate</keyword>
<dbReference type="AlphaFoldDB" id="A0A926DXH5"/>
<evidence type="ECO:0000256" key="3">
    <source>
        <dbReference type="ARBA" id="ARBA00022679"/>
    </source>
</evidence>